<dbReference type="Gene3D" id="3.40.50.1820">
    <property type="entry name" value="alpha/beta hydrolase"/>
    <property type="match status" value="1"/>
</dbReference>
<dbReference type="PRINTS" id="PR00111">
    <property type="entry name" value="ABHYDROLASE"/>
</dbReference>
<dbReference type="PANTHER" id="PTHR43798:SF31">
    <property type="entry name" value="AB HYDROLASE SUPERFAMILY PROTEIN YCLE"/>
    <property type="match status" value="1"/>
</dbReference>
<feature type="domain" description="AB hydrolase-1" evidence="2">
    <location>
        <begin position="25"/>
        <end position="131"/>
    </location>
</feature>
<evidence type="ECO:0000259" key="2">
    <source>
        <dbReference type="Pfam" id="PF00561"/>
    </source>
</evidence>
<accession>A0ABT1Q5H9</accession>
<dbReference type="InterPro" id="IPR000073">
    <property type="entry name" value="AB_hydrolase_1"/>
</dbReference>
<dbReference type="SUPFAM" id="SSF53474">
    <property type="entry name" value="alpha/beta-Hydrolases"/>
    <property type="match status" value="1"/>
</dbReference>
<sequence length="225" mass="24595">MDLRMIDTGEVRLACRVSGAPGGAPLVLLHALGEDGSDWEAVTEEFGPRRRVYVPDLRGHGRSERPERYSFELMRDDVLGLLDALGLEQVSLVGHSMGGVVAYLLAQEQPHRVDRLVLEEAPPPYPHDRTVPERPDKGPDFDWAVVPALHEQLNSPDGEWESRLEEITAPTLLVAGGMTSHIPQDGIAAMAKRIPDSRLVTIPAGHCVHAARPTDFAATLSGFLH</sequence>
<dbReference type="Proteomes" id="UP001057702">
    <property type="component" value="Unassembled WGS sequence"/>
</dbReference>
<name>A0ABT1Q5H9_9ACTN</name>
<dbReference type="InterPro" id="IPR050266">
    <property type="entry name" value="AB_hydrolase_sf"/>
</dbReference>
<protein>
    <submittedName>
        <fullName evidence="3">Alpha/beta hydrolase</fullName>
    </submittedName>
</protein>
<organism evidence="3 4">
    <name type="scientific">Streptomyces humicola</name>
    <dbReference type="NCBI Taxonomy" id="2953240"/>
    <lineage>
        <taxon>Bacteria</taxon>
        <taxon>Bacillati</taxon>
        <taxon>Actinomycetota</taxon>
        <taxon>Actinomycetes</taxon>
        <taxon>Kitasatosporales</taxon>
        <taxon>Streptomycetaceae</taxon>
        <taxon>Streptomyces</taxon>
    </lineage>
</organism>
<gene>
    <name evidence="3" type="ORF">NGB36_29620</name>
</gene>
<dbReference type="Pfam" id="PF00561">
    <property type="entry name" value="Abhydrolase_1"/>
    <property type="match status" value="1"/>
</dbReference>
<dbReference type="PANTHER" id="PTHR43798">
    <property type="entry name" value="MONOACYLGLYCEROL LIPASE"/>
    <property type="match status" value="1"/>
</dbReference>
<keyword evidence="4" id="KW-1185">Reference proteome</keyword>
<evidence type="ECO:0000313" key="3">
    <source>
        <dbReference type="EMBL" id="MCQ4084623.1"/>
    </source>
</evidence>
<keyword evidence="1 3" id="KW-0378">Hydrolase</keyword>
<reference evidence="3" key="1">
    <citation type="submission" date="2022-06" db="EMBL/GenBank/DDBJ databases">
        <title>Draft genome sequence of Streptomyces sp. RB6PN25 isolated from peat swamp forest in Thailand.</title>
        <authorList>
            <person name="Duangmal K."/>
            <person name="Klaysubun C."/>
        </authorList>
    </citation>
    <scope>NUCLEOTIDE SEQUENCE</scope>
    <source>
        <strain evidence="3">RB6PN25</strain>
    </source>
</reference>
<dbReference type="InterPro" id="IPR029058">
    <property type="entry name" value="AB_hydrolase_fold"/>
</dbReference>
<dbReference type="RefSeq" id="WP_255923690.1">
    <property type="nucleotide sequence ID" value="NZ_JANFNG010000038.1"/>
</dbReference>
<dbReference type="GO" id="GO:0016787">
    <property type="term" value="F:hydrolase activity"/>
    <property type="evidence" value="ECO:0007669"/>
    <property type="project" value="UniProtKB-KW"/>
</dbReference>
<proteinExistence type="predicted"/>
<evidence type="ECO:0000256" key="1">
    <source>
        <dbReference type="ARBA" id="ARBA00022801"/>
    </source>
</evidence>
<dbReference type="EMBL" id="JANFNG010000038">
    <property type="protein sequence ID" value="MCQ4084623.1"/>
    <property type="molecule type" value="Genomic_DNA"/>
</dbReference>
<comment type="caution">
    <text evidence="3">The sequence shown here is derived from an EMBL/GenBank/DDBJ whole genome shotgun (WGS) entry which is preliminary data.</text>
</comment>
<evidence type="ECO:0000313" key="4">
    <source>
        <dbReference type="Proteomes" id="UP001057702"/>
    </source>
</evidence>